<organism evidence="1 2">
    <name type="scientific">Gulo gulo</name>
    <name type="common">Wolverine</name>
    <name type="synonym">Gluton</name>
    <dbReference type="NCBI Taxonomy" id="48420"/>
    <lineage>
        <taxon>Eukaryota</taxon>
        <taxon>Metazoa</taxon>
        <taxon>Chordata</taxon>
        <taxon>Craniata</taxon>
        <taxon>Vertebrata</taxon>
        <taxon>Euteleostomi</taxon>
        <taxon>Mammalia</taxon>
        <taxon>Eutheria</taxon>
        <taxon>Laurasiatheria</taxon>
        <taxon>Carnivora</taxon>
        <taxon>Caniformia</taxon>
        <taxon>Musteloidea</taxon>
        <taxon>Mustelidae</taxon>
        <taxon>Guloninae</taxon>
        <taxon>Gulo</taxon>
    </lineage>
</organism>
<evidence type="ECO:0000313" key="1">
    <source>
        <dbReference type="EMBL" id="VCX39784.1"/>
    </source>
</evidence>
<accession>A0A9X9M9J0</accession>
<sequence>MEFQNFRPVPLTFQAHLTPGLTRTSPDAPWTSPQCSPQLPWFPCSLEWLSPPHYWKHTHLPGSPPGLLCLPLAERELSQHVHSKGARLHYPSVVWGFVSLSILRGQTIICYILVSTYGARYCSQGSKSTNSHTSIDLMKTHISDLL</sequence>
<evidence type="ECO:0000313" key="2">
    <source>
        <dbReference type="Proteomes" id="UP000269945"/>
    </source>
</evidence>
<keyword evidence="2" id="KW-1185">Reference proteome</keyword>
<gene>
    <name evidence="1" type="ORF">BN2614_LOCUS2</name>
</gene>
<name>A0A9X9M9J0_GULGU</name>
<reference evidence="1 2" key="1">
    <citation type="submission" date="2018-10" db="EMBL/GenBank/DDBJ databases">
        <authorList>
            <person name="Ekblom R."/>
            <person name="Jareborg N."/>
        </authorList>
    </citation>
    <scope>NUCLEOTIDE SEQUENCE [LARGE SCALE GENOMIC DNA]</scope>
    <source>
        <tissue evidence="1">Muscle</tissue>
    </source>
</reference>
<proteinExistence type="predicted"/>
<dbReference type="AlphaFoldDB" id="A0A9X9M9J0"/>
<dbReference type="Proteomes" id="UP000269945">
    <property type="component" value="Unassembled WGS sequence"/>
</dbReference>
<dbReference type="EMBL" id="CYRY02044711">
    <property type="protein sequence ID" value="VCX39784.1"/>
    <property type="molecule type" value="Genomic_DNA"/>
</dbReference>
<protein>
    <submittedName>
        <fullName evidence="1">Uncharacterized protein</fullName>
    </submittedName>
</protein>
<comment type="caution">
    <text evidence="1">The sequence shown here is derived from an EMBL/GenBank/DDBJ whole genome shotgun (WGS) entry which is preliminary data.</text>
</comment>